<dbReference type="STRING" id="1385511.GCA_000425225_01504"/>
<dbReference type="CDD" id="cd17546">
    <property type="entry name" value="REC_hyHK_CKI1_RcsC-like"/>
    <property type="match status" value="1"/>
</dbReference>
<feature type="domain" description="Response regulatory" evidence="3">
    <location>
        <begin position="2"/>
        <end position="116"/>
    </location>
</feature>
<dbReference type="PANTHER" id="PTHR45526:SF1">
    <property type="entry name" value="TRANSCRIPTIONAL REGULATORY PROTEIN DCUR-RELATED"/>
    <property type="match status" value="1"/>
</dbReference>
<keyword evidence="5" id="KW-1185">Reference proteome</keyword>
<evidence type="ECO:0000259" key="3">
    <source>
        <dbReference type="PROSITE" id="PS50110"/>
    </source>
</evidence>
<evidence type="ECO:0000256" key="1">
    <source>
        <dbReference type="ARBA" id="ARBA00023012"/>
    </source>
</evidence>
<gene>
    <name evidence="4" type="ORF">N783_20000</name>
</gene>
<dbReference type="InterPro" id="IPR036388">
    <property type="entry name" value="WH-like_DNA-bd_sf"/>
</dbReference>
<dbReference type="AlphaFoldDB" id="A0A0A5GF72"/>
<dbReference type="Pfam" id="PF00072">
    <property type="entry name" value="Response_reg"/>
    <property type="match status" value="1"/>
</dbReference>
<dbReference type="Pfam" id="PF09339">
    <property type="entry name" value="HTH_IclR"/>
    <property type="match status" value="1"/>
</dbReference>
<dbReference type="OrthoDB" id="9759232at2"/>
<comment type="caution">
    <text evidence="4">The sequence shown here is derived from an EMBL/GenBank/DDBJ whole genome shotgun (WGS) entry which is preliminary data.</text>
</comment>
<dbReference type="InterPro" id="IPR001789">
    <property type="entry name" value="Sig_transdc_resp-reg_receiver"/>
</dbReference>
<dbReference type="SUPFAM" id="SSF52172">
    <property type="entry name" value="CheY-like"/>
    <property type="match status" value="1"/>
</dbReference>
<dbReference type="PROSITE" id="PS50110">
    <property type="entry name" value="RESPONSE_REGULATORY"/>
    <property type="match status" value="1"/>
</dbReference>
<dbReference type="Gene3D" id="3.40.50.2300">
    <property type="match status" value="1"/>
</dbReference>
<dbReference type="SUPFAM" id="SSF46785">
    <property type="entry name" value="Winged helix' DNA-binding domain"/>
    <property type="match status" value="1"/>
</dbReference>
<evidence type="ECO:0000256" key="2">
    <source>
        <dbReference type="PROSITE-ProRule" id="PRU00169"/>
    </source>
</evidence>
<sequence length="206" mass="23557">MNILIIDDDPSLRYMLTEICKHAGWDSEIAENGQKGVDLFQEGKYDLILVDYHMPEMDGIQTVKAIRSLHSQIPILVLTVDERQEIADRFLQEGANDFALKPVKAPDIISRIQLHVQLANLKGSQAQDDNVYSSKGISKNTLTHIEDYMKKQPEPSSVDEISKEVNLAYPTVYRYVTHLLNEGKVKQIDSHQKMGRPKKLYQWYSA</sequence>
<keyword evidence="2" id="KW-0597">Phosphoprotein</keyword>
<dbReference type="SMART" id="SM00448">
    <property type="entry name" value="REC"/>
    <property type="match status" value="1"/>
</dbReference>
<dbReference type="InterPro" id="IPR036390">
    <property type="entry name" value="WH_DNA-bd_sf"/>
</dbReference>
<name>A0A0A5GF72_9BACI</name>
<dbReference type="EMBL" id="AVPF01000006">
    <property type="protein sequence ID" value="KGX90644.1"/>
    <property type="molecule type" value="Genomic_DNA"/>
</dbReference>
<dbReference type="Gene3D" id="1.10.10.10">
    <property type="entry name" value="Winged helix-like DNA-binding domain superfamily/Winged helix DNA-binding domain"/>
    <property type="match status" value="1"/>
</dbReference>
<dbReference type="GO" id="GO:0000156">
    <property type="term" value="F:phosphorelay response regulator activity"/>
    <property type="evidence" value="ECO:0007669"/>
    <property type="project" value="TreeGrafter"/>
</dbReference>
<dbReference type="InterPro" id="IPR005471">
    <property type="entry name" value="Tscrpt_reg_IclR_N"/>
</dbReference>
<evidence type="ECO:0000313" key="4">
    <source>
        <dbReference type="EMBL" id="KGX90644.1"/>
    </source>
</evidence>
<protein>
    <submittedName>
        <fullName evidence="4">Response regulator</fullName>
    </submittedName>
</protein>
<dbReference type="PANTHER" id="PTHR45526">
    <property type="entry name" value="TRANSCRIPTIONAL REGULATORY PROTEIN DPIA"/>
    <property type="match status" value="1"/>
</dbReference>
<dbReference type="RefSeq" id="WP_027448399.1">
    <property type="nucleotide sequence ID" value="NZ_AVPF01000006.1"/>
</dbReference>
<dbReference type="eggNOG" id="COG0745">
    <property type="taxonomic scope" value="Bacteria"/>
</dbReference>
<proteinExistence type="predicted"/>
<organism evidence="4 5">
    <name type="scientific">Pontibacillus marinus BH030004 = DSM 16465</name>
    <dbReference type="NCBI Taxonomy" id="1385511"/>
    <lineage>
        <taxon>Bacteria</taxon>
        <taxon>Bacillati</taxon>
        <taxon>Bacillota</taxon>
        <taxon>Bacilli</taxon>
        <taxon>Bacillales</taxon>
        <taxon>Bacillaceae</taxon>
        <taxon>Pontibacillus</taxon>
    </lineage>
</organism>
<reference evidence="4 5" key="1">
    <citation type="submission" date="2013-08" db="EMBL/GenBank/DDBJ databases">
        <authorList>
            <person name="Huang J."/>
            <person name="Wang G."/>
        </authorList>
    </citation>
    <scope>NUCLEOTIDE SEQUENCE [LARGE SCALE GENOMIC DNA]</scope>
    <source>
        <strain evidence="4 5">BH030004</strain>
    </source>
</reference>
<feature type="modified residue" description="4-aspartylphosphate" evidence="2">
    <location>
        <position position="51"/>
    </location>
</feature>
<dbReference type="InterPro" id="IPR011006">
    <property type="entry name" value="CheY-like_superfamily"/>
</dbReference>
<dbReference type="InterPro" id="IPR051271">
    <property type="entry name" value="2C-system_Tx_regulators"/>
</dbReference>
<evidence type="ECO:0000313" key="5">
    <source>
        <dbReference type="Proteomes" id="UP000030403"/>
    </source>
</evidence>
<keyword evidence="1" id="KW-0902">Two-component regulatory system</keyword>
<accession>A0A0A5GF72</accession>
<dbReference type="Proteomes" id="UP000030403">
    <property type="component" value="Unassembled WGS sequence"/>
</dbReference>